<dbReference type="GO" id="GO:0008235">
    <property type="term" value="F:metalloexopeptidase activity"/>
    <property type="evidence" value="ECO:0007669"/>
    <property type="project" value="InterPro"/>
</dbReference>
<evidence type="ECO:0000256" key="5">
    <source>
        <dbReference type="ARBA" id="ARBA00048707"/>
    </source>
</evidence>
<dbReference type="SUPFAM" id="SSF102462">
    <property type="entry name" value="Peptidyl-tRNA hydrolase II"/>
    <property type="match status" value="1"/>
</dbReference>
<accession>A0A7R9Q7E3</accession>
<dbReference type="GO" id="GO:0006508">
    <property type="term" value="P:proteolysis"/>
    <property type="evidence" value="ECO:0007669"/>
    <property type="project" value="InterPro"/>
</dbReference>
<dbReference type="PANTHER" id="PTHR12147">
    <property type="entry name" value="METALLOPEPTIDASE M28 FAMILY MEMBER"/>
    <property type="match status" value="1"/>
</dbReference>
<feature type="domain" description="Peptidase M28" evidence="7">
    <location>
        <begin position="147"/>
        <end position="257"/>
    </location>
</feature>
<evidence type="ECO:0000256" key="4">
    <source>
        <dbReference type="ARBA" id="ARBA00022801"/>
    </source>
</evidence>
<proteinExistence type="inferred from homology"/>
<dbReference type="InterPro" id="IPR023476">
    <property type="entry name" value="Pep_tRNA_hydro_II_dom_sf"/>
</dbReference>
<dbReference type="EC" id="3.1.1.29" evidence="3"/>
<keyword evidence="6" id="KW-1133">Transmembrane helix</keyword>
<dbReference type="PANTHER" id="PTHR12147:SF26">
    <property type="entry name" value="PEPTIDASE M28 DOMAIN-CONTAINING PROTEIN"/>
    <property type="match status" value="1"/>
</dbReference>
<comment type="cofactor">
    <cofactor evidence="1">
        <name>Zn(2+)</name>
        <dbReference type="ChEBI" id="CHEBI:29105"/>
    </cofactor>
</comment>
<keyword evidence="9" id="KW-1185">Reference proteome</keyword>
<evidence type="ECO:0000313" key="8">
    <source>
        <dbReference type="EMBL" id="CAD7635311.1"/>
    </source>
</evidence>
<organism evidence="8">
    <name type="scientific">Medioppia subpectinata</name>
    <dbReference type="NCBI Taxonomy" id="1979941"/>
    <lineage>
        <taxon>Eukaryota</taxon>
        <taxon>Metazoa</taxon>
        <taxon>Ecdysozoa</taxon>
        <taxon>Arthropoda</taxon>
        <taxon>Chelicerata</taxon>
        <taxon>Arachnida</taxon>
        <taxon>Acari</taxon>
        <taxon>Acariformes</taxon>
        <taxon>Sarcoptiformes</taxon>
        <taxon>Oribatida</taxon>
        <taxon>Brachypylina</taxon>
        <taxon>Oppioidea</taxon>
        <taxon>Oppiidae</taxon>
        <taxon>Medioppia</taxon>
    </lineage>
</organism>
<dbReference type="EMBL" id="CAJPIZ010016542">
    <property type="protein sequence ID" value="CAG2115741.1"/>
    <property type="molecule type" value="Genomic_DNA"/>
</dbReference>
<gene>
    <name evidence="8" type="ORF">OSB1V03_LOCUS15702</name>
</gene>
<keyword evidence="6" id="KW-0812">Transmembrane</keyword>
<sequence length="262" mass="28808">MDRNLSTQLAAIATGVGVGVAIGWLLRAKIHHSLAKHLGNRSKEMAEHAFDEIMGAECKLVIVVRSDLKMGKGKACAQSSHAAVMAYEQIRNKKPILNLWRASVREPRALNSERINGQISCPPLPMTRICLIHKNLRKYNARDKAHNIIGIWPGTKRGTTADQIIIVGAHYDTVRSSPGVDDNGSGSAAVLEIAKLVAQNNCKLDKTLIFVLFDMEEDGLKGSKYFVKDYLIPIEVMENGAKVTAAIIMDMILEHDSTRNSQ</sequence>
<evidence type="ECO:0000313" key="9">
    <source>
        <dbReference type="Proteomes" id="UP000759131"/>
    </source>
</evidence>
<comment type="catalytic activity">
    <reaction evidence="5">
        <text>an N-acyl-L-alpha-aminoacyl-tRNA + H2O = an N-acyl-L-amino acid + a tRNA + H(+)</text>
        <dbReference type="Rhea" id="RHEA:54448"/>
        <dbReference type="Rhea" id="RHEA-COMP:10123"/>
        <dbReference type="Rhea" id="RHEA-COMP:13883"/>
        <dbReference type="ChEBI" id="CHEBI:15377"/>
        <dbReference type="ChEBI" id="CHEBI:15378"/>
        <dbReference type="ChEBI" id="CHEBI:59874"/>
        <dbReference type="ChEBI" id="CHEBI:78442"/>
        <dbReference type="ChEBI" id="CHEBI:138191"/>
        <dbReference type="EC" id="3.1.1.29"/>
    </reaction>
</comment>
<dbReference type="InterPro" id="IPR007484">
    <property type="entry name" value="Peptidase_M28"/>
</dbReference>
<dbReference type="Pfam" id="PF01981">
    <property type="entry name" value="PTH2"/>
    <property type="match status" value="1"/>
</dbReference>
<feature type="non-terminal residue" evidence="8">
    <location>
        <position position="1"/>
    </location>
</feature>
<evidence type="ECO:0000256" key="2">
    <source>
        <dbReference type="ARBA" id="ARBA00005634"/>
    </source>
</evidence>
<dbReference type="InterPro" id="IPR002833">
    <property type="entry name" value="PTH2"/>
</dbReference>
<dbReference type="GO" id="GO:0004045">
    <property type="term" value="F:peptidyl-tRNA hydrolase activity"/>
    <property type="evidence" value="ECO:0007669"/>
    <property type="project" value="UniProtKB-EC"/>
</dbReference>
<evidence type="ECO:0000256" key="1">
    <source>
        <dbReference type="ARBA" id="ARBA00001947"/>
    </source>
</evidence>
<evidence type="ECO:0000256" key="3">
    <source>
        <dbReference type="ARBA" id="ARBA00013260"/>
    </source>
</evidence>
<dbReference type="AlphaFoldDB" id="A0A7R9Q7E3"/>
<dbReference type="SUPFAM" id="SSF53187">
    <property type="entry name" value="Zn-dependent exopeptidases"/>
    <property type="match status" value="1"/>
</dbReference>
<keyword evidence="4" id="KW-0378">Hydrolase</keyword>
<reference evidence="8" key="1">
    <citation type="submission" date="2020-11" db="EMBL/GenBank/DDBJ databases">
        <authorList>
            <person name="Tran Van P."/>
        </authorList>
    </citation>
    <scope>NUCLEOTIDE SEQUENCE</scope>
</reference>
<feature type="transmembrane region" description="Helical" evidence="6">
    <location>
        <begin position="6"/>
        <end position="26"/>
    </location>
</feature>
<dbReference type="Gene3D" id="3.40.630.10">
    <property type="entry name" value="Zn peptidases"/>
    <property type="match status" value="1"/>
</dbReference>
<dbReference type="Gene3D" id="3.40.1490.10">
    <property type="entry name" value="Bit1"/>
    <property type="match status" value="1"/>
</dbReference>
<dbReference type="Pfam" id="PF04389">
    <property type="entry name" value="Peptidase_M28"/>
    <property type="match status" value="1"/>
</dbReference>
<protein>
    <recommendedName>
        <fullName evidence="3">peptidyl-tRNA hydrolase</fullName>
        <ecNumber evidence="3">3.1.1.29</ecNumber>
    </recommendedName>
</protein>
<dbReference type="Proteomes" id="UP000759131">
    <property type="component" value="Unassembled WGS sequence"/>
</dbReference>
<evidence type="ECO:0000256" key="6">
    <source>
        <dbReference type="SAM" id="Phobius"/>
    </source>
</evidence>
<comment type="similarity">
    <text evidence="2">Belongs to the peptidase M28 family. M28B subfamily.</text>
</comment>
<name>A0A7R9Q7E3_9ACAR</name>
<dbReference type="OrthoDB" id="2214at2759"/>
<keyword evidence="6" id="KW-0472">Membrane</keyword>
<evidence type="ECO:0000259" key="7">
    <source>
        <dbReference type="Pfam" id="PF04389"/>
    </source>
</evidence>
<dbReference type="EMBL" id="OC871117">
    <property type="protein sequence ID" value="CAD7635311.1"/>
    <property type="molecule type" value="Genomic_DNA"/>
</dbReference>
<dbReference type="InterPro" id="IPR045175">
    <property type="entry name" value="M28_fam"/>
</dbReference>